<evidence type="ECO:0000256" key="2">
    <source>
        <dbReference type="ARBA" id="ARBA00022801"/>
    </source>
</evidence>
<evidence type="ECO:0000256" key="1">
    <source>
        <dbReference type="ARBA" id="ARBA00022723"/>
    </source>
</evidence>
<dbReference type="PANTHER" id="PTHR32481:SF0">
    <property type="entry name" value="AMINOPEPTIDASE YPDE-RELATED"/>
    <property type="match status" value="1"/>
</dbReference>
<organism evidence="3">
    <name type="scientific">marine metagenome</name>
    <dbReference type="NCBI Taxonomy" id="408172"/>
    <lineage>
        <taxon>unclassified sequences</taxon>
        <taxon>metagenomes</taxon>
        <taxon>ecological metagenomes</taxon>
    </lineage>
</organism>
<dbReference type="SUPFAM" id="SSF53187">
    <property type="entry name" value="Zn-dependent exopeptidases"/>
    <property type="match status" value="1"/>
</dbReference>
<dbReference type="InterPro" id="IPR008007">
    <property type="entry name" value="Peptidase_M42"/>
</dbReference>
<accession>A0A382RR99</accession>
<reference evidence="3" key="1">
    <citation type="submission" date="2018-05" db="EMBL/GenBank/DDBJ databases">
        <authorList>
            <person name="Lanie J.A."/>
            <person name="Ng W.-L."/>
            <person name="Kazmierczak K.M."/>
            <person name="Andrzejewski T.M."/>
            <person name="Davidsen T.M."/>
            <person name="Wayne K.J."/>
            <person name="Tettelin H."/>
            <person name="Glass J.I."/>
            <person name="Rusch D."/>
            <person name="Podicherti R."/>
            <person name="Tsui H.-C.T."/>
            <person name="Winkler M.E."/>
        </authorList>
    </citation>
    <scope>NUCLEOTIDE SEQUENCE</scope>
</reference>
<dbReference type="EMBL" id="UINC01123616">
    <property type="protein sequence ID" value="SVD00209.1"/>
    <property type="molecule type" value="Genomic_DNA"/>
</dbReference>
<protein>
    <recommendedName>
        <fullName evidence="4">Peptidase M28 domain-containing protein</fullName>
    </recommendedName>
</protein>
<proteinExistence type="predicted"/>
<dbReference type="InterPro" id="IPR051464">
    <property type="entry name" value="Peptidase_M42_aminopept"/>
</dbReference>
<dbReference type="Pfam" id="PF05343">
    <property type="entry name" value="Peptidase_M42"/>
    <property type="match status" value="1"/>
</dbReference>
<keyword evidence="2" id="KW-0378">Hydrolase</keyword>
<evidence type="ECO:0008006" key="4">
    <source>
        <dbReference type="Google" id="ProtNLM"/>
    </source>
</evidence>
<evidence type="ECO:0000313" key="3">
    <source>
        <dbReference type="EMBL" id="SVD00209.1"/>
    </source>
</evidence>
<dbReference type="PANTHER" id="PTHR32481">
    <property type="entry name" value="AMINOPEPTIDASE"/>
    <property type="match status" value="1"/>
</dbReference>
<dbReference type="Gene3D" id="3.40.630.10">
    <property type="entry name" value="Zn peptidases"/>
    <property type="match status" value="1"/>
</dbReference>
<keyword evidence="1" id="KW-0479">Metal-binding</keyword>
<name>A0A382RR99_9ZZZZ</name>
<dbReference type="GO" id="GO:0046872">
    <property type="term" value="F:metal ion binding"/>
    <property type="evidence" value="ECO:0007669"/>
    <property type="project" value="UniProtKB-KW"/>
</dbReference>
<feature type="non-terminal residue" evidence="3">
    <location>
        <position position="1"/>
    </location>
</feature>
<gene>
    <name evidence="3" type="ORF">METZ01_LOCUS353063</name>
</gene>
<dbReference type="GO" id="GO:0016787">
    <property type="term" value="F:hydrolase activity"/>
    <property type="evidence" value="ECO:0007669"/>
    <property type="project" value="UniProtKB-KW"/>
</dbReference>
<sequence>VWDLTPCALEGERIVGRACDDLVGVCVALATLDHCHEQGASLSVLLTRAEETGFGGMLAAVEAGGLDAEAAYINIECSSYRAGAPLGDGPVIRVGDRRWIFDAGVTAALSCCAEKLTRTQPGFRVQRRLMDGGVCEATPLSRSGRATGAVALPLDNYHNNGGHHLLPEAVHLRDAENLVTLLAELALQPQGARAVVDDSVSALDGMLSSRRALQIERLRTMKIA</sequence>
<dbReference type="AlphaFoldDB" id="A0A382RR99"/>